<organism evidence="3 4">
    <name type="scientific">Aspergillus campestris (strain IBT 28561)</name>
    <dbReference type="NCBI Taxonomy" id="1392248"/>
    <lineage>
        <taxon>Eukaryota</taxon>
        <taxon>Fungi</taxon>
        <taxon>Dikarya</taxon>
        <taxon>Ascomycota</taxon>
        <taxon>Pezizomycotina</taxon>
        <taxon>Eurotiomycetes</taxon>
        <taxon>Eurotiomycetidae</taxon>
        <taxon>Eurotiales</taxon>
        <taxon>Aspergillaceae</taxon>
        <taxon>Aspergillus</taxon>
        <taxon>Aspergillus subgen. Circumdati</taxon>
    </lineage>
</organism>
<evidence type="ECO:0000313" key="4">
    <source>
        <dbReference type="Proteomes" id="UP000234254"/>
    </source>
</evidence>
<accession>A0A2I1CQH4</accession>
<dbReference type="RefSeq" id="XP_024688450.1">
    <property type="nucleotide sequence ID" value="XM_024842164.1"/>
</dbReference>
<feature type="domain" description="BTB" evidence="2">
    <location>
        <begin position="163"/>
        <end position="217"/>
    </location>
</feature>
<dbReference type="GeneID" id="36549693"/>
<dbReference type="InterPro" id="IPR000210">
    <property type="entry name" value="BTB/POZ_dom"/>
</dbReference>
<protein>
    <recommendedName>
        <fullName evidence="2">BTB domain-containing protein</fullName>
    </recommendedName>
</protein>
<proteinExistence type="predicted"/>
<dbReference type="AlphaFoldDB" id="A0A2I1CQH4"/>
<dbReference type="PROSITE" id="PS50097">
    <property type="entry name" value="BTB"/>
    <property type="match status" value="1"/>
</dbReference>
<dbReference type="Proteomes" id="UP000234254">
    <property type="component" value="Unassembled WGS sequence"/>
</dbReference>
<dbReference type="EMBL" id="MSFM01000018">
    <property type="protein sequence ID" value="PKX99855.1"/>
    <property type="molecule type" value="Genomic_DNA"/>
</dbReference>
<evidence type="ECO:0000313" key="3">
    <source>
        <dbReference type="EMBL" id="PKX99855.1"/>
    </source>
</evidence>
<reference evidence="3" key="1">
    <citation type="submission" date="2016-12" db="EMBL/GenBank/DDBJ databases">
        <title>The genomes of Aspergillus section Nigri reveals drivers in fungal speciation.</title>
        <authorList>
            <consortium name="DOE Joint Genome Institute"/>
            <person name="Vesth T.C."/>
            <person name="Nybo J."/>
            <person name="Theobald S."/>
            <person name="Brandl J."/>
            <person name="Frisvad J.C."/>
            <person name="Nielsen K.F."/>
            <person name="Lyhne E.K."/>
            <person name="Kogle M.E."/>
            <person name="Kuo A."/>
            <person name="Riley R."/>
            <person name="Clum A."/>
            <person name="Nolan M."/>
            <person name="Lipzen A."/>
            <person name="Salamov A."/>
            <person name="Henrissat B."/>
            <person name="Wiebenga A."/>
            <person name="De vries R.P."/>
            <person name="Grigoriev I.V."/>
            <person name="Mortensen U.H."/>
            <person name="Andersen M.R."/>
            <person name="Baker S.E."/>
        </authorList>
    </citation>
    <scope>NUCLEOTIDE SEQUENCE</scope>
    <source>
        <strain evidence="3">IBT 28561</strain>
    </source>
</reference>
<dbReference type="Gene3D" id="3.30.710.10">
    <property type="entry name" value="Potassium Channel Kv1.1, Chain A"/>
    <property type="match status" value="1"/>
</dbReference>
<feature type="region of interest" description="Disordered" evidence="1">
    <location>
        <begin position="1"/>
        <end position="30"/>
    </location>
</feature>
<evidence type="ECO:0000256" key="1">
    <source>
        <dbReference type="SAM" id="MobiDB-lite"/>
    </source>
</evidence>
<dbReference type="SUPFAM" id="SSF54695">
    <property type="entry name" value="POZ domain"/>
    <property type="match status" value="1"/>
</dbReference>
<sequence>MTDLSSHQARLSPMEPSTPQDGGFPLSRQNPDSRQLISFTIYTTIILKKIIFRVHHNIQNHIAMSDAPNIPWENPSTVFVNEDGQLTPPPSPVLIANAGLTNGAESSVNMTDGDVSDESETLSSDGGSQLGFGVQPMTGAVGDESSGFEDSVGESSYHQGPPPNLIIHTAAGDLYAHQNVLSQNETFSRLLIDSPATLDMRDESPSAVEILVRYIYNPLTSIILPDTPITHFSEVARLAEVFEIWDLAYRAEQAIPLSLPERTLPEFIAGFRDAFLAEETSESNRNIQRIFLDEACVRMSALIANLEFRNFLDSHPLLAVDILQRLYMGPPRPLPQYVSQACERCLNAWSTVSPGGLQYCPFCGWGLGSEV</sequence>
<dbReference type="VEuPathDB" id="FungiDB:P168DRAFT_83318"/>
<feature type="compositionally biased region" description="Polar residues" evidence="1">
    <location>
        <begin position="1"/>
        <end position="20"/>
    </location>
</feature>
<name>A0A2I1CQH4_ASPC2</name>
<keyword evidence="4" id="KW-1185">Reference proteome</keyword>
<dbReference type="OrthoDB" id="10495900at2759"/>
<evidence type="ECO:0000259" key="2">
    <source>
        <dbReference type="PROSITE" id="PS50097"/>
    </source>
</evidence>
<dbReference type="InterPro" id="IPR011333">
    <property type="entry name" value="SKP1/BTB/POZ_sf"/>
</dbReference>
<comment type="caution">
    <text evidence="3">The sequence shown here is derived from an EMBL/GenBank/DDBJ whole genome shotgun (WGS) entry which is preliminary data.</text>
</comment>
<gene>
    <name evidence="3" type="ORF">P168DRAFT_83318</name>
</gene>